<evidence type="ECO:0000313" key="2">
    <source>
        <dbReference type="EMBL" id="CAD7196089.1"/>
    </source>
</evidence>
<feature type="region of interest" description="Disordered" evidence="1">
    <location>
        <begin position="1"/>
        <end position="47"/>
    </location>
</feature>
<organism evidence="2">
    <name type="scientific">Timema douglasi</name>
    <name type="common">Walking stick</name>
    <dbReference type="NCBI Taxonomy" id="61478"/>
    <lineage>
        <taxon>Eukaryota</taxon>
        <taxon>Metazoa</taxon>
        <taxon>Ecdysozoa</taxon>
        <taxon>Arthropoda</taxon>
        <taxon>Hexapoda</taxon>
        <taxon>Insecta</taxon>
        <taxon>Pterygota</taxon>
        <taxon>Neoptera</taxon>
        <taxon>Polyneoptera</taxon>
        <taxon>Phasmatodea</taxon>
        <taxon>Timematodea</taxon>
        <taxon>Timematoidea</taxon>
        <taxon>Timematidae</taxon>
        <taxon>Timema</taxon>
    </lineage>
</organism>
<reference evidence="2" key="1">
    <citation type="submission" date="2020-11" db="EMBL/GenBank/DDBJ databases">
        <authorList>
            <person name="Tran Van P."/>
        </authorList>
    </citation>
    <scope>NUCLEOTIDE SEQUENCE</scope>
</reference>
<proteinExistence type="predicted"/>
<dbReference type="EMBL" id="OA565003">
    <property type="protein sequence ID" value="CAD7196089.1"/>
    <property type="molecule type" value="Genomic_DNA"/>
</dbReference>
<gene>
    <name evidence="2" type="ORF">TDIB3V08_LOCUS2445</name>
</gene>
<dbReference type="AlphaFoldDB" id="A0A7R8VFI5"/>
<name>A0A7R8VFI5_TIMDO</name>
<feature type="compositionally biased region" description="Basic and acidic residues" evidence="1">
    <location>
        <begin position="1"/>
        <end position="18"/>
    </location>
</feature>
<sequence>MHQEGNPHLREGRVENNLEKTTPSSPDRDSNPDLPVLSSRAQHDKRVSQLRHRVTLFDAGPYQDQANNFESSVVLVREGDRQAQGPEFEL</sequence>
<evidence type="ECO:0000256" key="1">
    <source>
        <dbReference type="SAM" id="MobiDB-lite"/>
    </source>
</evidence>
<accession>A0A7R8VFI5</accession>
<protein>
    <submittedName>
        <fullName evidence="2">Uncharacterized protein</fullName>
    </submittedName>
</protein>